<name>A0ABY4QV23_9ACTN</name>
<dbReference type="Proteomes" id="UP001056336">
    <property type="component" value="Chromosome"/>
</dbReference>
<dbReference type="Pfam" id="PF01814">
    <property type="entry name" value="Hemerythrin"/>
    <property type="match status" value="1"/>
</dbReference>
<keyword evidence="3" id="KW-1185">Reference proteome</keyword>
<dbReference type="EMBL" id="CP097332">
    <property type="protein sequence ID" value="UQX87455.1"/>
    <property type="molecule type" value="Genomic_DNA"/>
</dbReference>
<reference evidence="2" key="2">
    <citation type="submission" date="2022-05" db="EMBL/GenBank/DDBJ databases">
        <authorList>
            <person name="Kim J.-S."/>
            <person name="Lee K."/>
            <person name="Suh M."/>
            <person name="Eom M."/>
            <person name="Kim J.-S."/>
            <person name="Kim D.-S."/>
            <person name="Ko S.-H."/>
            <person name="Shin Y."/>
            <person name="Lee J.-S."/>
        </authorList>
    </citation>
    <scope>NUCLEOTIDE SEQUENCE</scope>
    <source>
        <strain evidence="2">N237</strain>
    </source>
</reference>
<organism evidence="2 3">
    <name type="scientific">Jatrophihabitans telluris</name>
    <dbReference type="NCBI Taxonomy" id="2038343"/>
    <lineage>
        <taxon>Bacteria</taxon>
        <taxon>Bacillati</taxon>
        <taxon>Actinomycetota</taxon>
        <taxon>Actinomycetes</taxon>
        <taxon>Jatrophihabitantales</taxon>
        <taxon>Jatrophihabitantaceae</taxon>
        <taxon>Jatrophihabitans</taxon>
    </lineage>
</organism>
<evidence type="ECO:0000313" key="2">
    <source>
        <dbReference type="EMBL" id="UQX87455.1"/>
    </source>
</evidence>
<evidence type="ECO:0000259" key="1">
    <source>
        <dbReference type="Pfam" id="PF01814"/>
    </source>
</evidence>
<dbReference type="RefSeq" id="WP_249769989.1">
    <property type="nucleotide sequence ID" value="NZ_CP097332.1"/>
</dbReference>
<evidence type="ECO:0000313" key="3">
    <source>
        <dbReference type="Proteomes" id="UP001056336"/>
    </source>
</evidence>
<accession>A0ABY4QV23</accession>
<dbReference type="InterPro" id="IPR012312">
    <property type="entry name" value="Hemerythrin-like"/>
</dbReference>
<proteinExistence type="predicted"/>
<dbReference type="CDD" id="cd12108">
    <property type="entry name" value="Hr-like"/>
    <property type="match status" value="1"/>
</dbReference>
<feature type="domain" description="Hemerythrin-like" evidence="1">
    <location>
        <begin position="15"/>
        <end position="149"/>
    </location>
</feature>
<dbReference type="Gene3D" id="1.20.120.520">
    <property type="entry name" value="nmb1532 protein domain like"/>
    <property type="match status" value="1"/>
</dbReference>
<sequence length="224" mass="25382">MTSTPDNLTLELIDVHDMVVVHRVFRRELAIIDRLVRGVGIGDAKRAAVVARHARLVLAGLHLHHSGEDELLWPLLLERARPSRELIERMERQHRHVEDLLARLSPAITRWESELRPAVTEEVATTVSALRTALLEHLDEEEAHILPLAARHITQQEWNALGEHGLAAMKKSELPIMCGMILEDASPSERHAMLSAVPAPIRILLRTWGAWRYRRYVTAVRAGL</sequence>
<reference evidence="2" key="1">
    <citation type="journal article" date="2018" name="Int. J. Syst. Evol. Microbiol.">
        <title>Jatrophihabitans telluris sp. nov., isolated from sediment soil of lava forest wetlands and the emended description of the genus Jatrophihabitans.</title>
        <authorList>
            <person name="Lee K.C."/>
            <person name="Suh M.K."/>
            <person name="Eom M.K."/>
            <person name="Kim K.K."/>
            <person name="Kim J.S."/>
            <person name="Kim D.S."/>
            <person name="Ko S.H."/>
            <person name="Shin Y.K."/>
            <person name="Lee J.S."/>
        </authorList>
    </citation>
    <scope>NUCLEOTIDE SEQUENCE</scope>
    <source>
        <strain evidence="2">N237</strain>
    </source>
</reference>
<gene>
    <name evidence="2" type="ORF">M6D93_14235</name>
</gene>
<protein>
    <submittedName>
        <fullName evidence="2">Hemerythrin domain-containing protein</fullName>
    </submittedName>
</protein>